<dbReference type="SUPFAM" id="SSF52540">
    <property type="entry name" value="P-loop containing nucleoside triphosphate hydrolases"/>
    <property type="match status" value="2"/>
</dbReference>
<name>A0A7D8A961_9MICO</name>
<evidence type="ECO:0000313" key="3">
    <source>
        <dbReference type="Proteomes" id="UP000515708"/>
    </source>
</evidence>
<organism evidence="2 3">
    <name type="scientific">Microbacterium esteraromaticum</name>
    <dbReference type="NCBI Taxonomy" id="57043"/>
    <lineage>
        <taxon>Bacteria</taxon>
        <taxon>Bacillati</taxon>
        <taxon>Actinomycetota</taxon>
        <taxon>Actinomycetes</taxon>
        <taxon>Micrococcales</taxon>
        <taxon>Microbacteriaceae</taxon>
        <taxon>Microbacterium</taxon>
    </lineage>
</organism>
<dbReference type="GO" id="GO:0005829">
    <property type="term" value="C:cytosol"/>
    <property type="evidence" value="ECO:0007669"/>
    <property type="project" value="TreeGrafter"/>
</dbReference>
<dbReference type="PANTHER" id="PTHR47396:SF1">
    <property type="entry name" value="ATP-DEPENDENT HELICASE IRC3-RELATED"/>
    <property type="match status" value="1"/>
</dbReference>
<dbReference type="Proteomes" id="UP000515708">
    <property type="component" value="Chromosome"/>
</dbReference>
<dbReference type="SMART" id="SM00487">
    <property type="entry name" value="DEXDc"/>
    <property type="match status" value="1"/>
</dbReference>
<feature type="domain" description="Helicase ATP-binding" evidence="1">
    <location>
        <begin position="64"/>
        <end position="269"/>
    </location>
</feature>
<accession>A0A7D8A961</accession>
<gene>
    <name evidence="2" type="ORF">FVO59_03065</name>
</gene>
<proteinExistence type="predicted"/>
<dbReference type="GO" id="GO:0003677">
    <property type="term" value="F:DNA binding"/>
    <property type="evidence" value="ECO:0007669"/>
    <property type="project" value="InterPro"/>
</dbReference>
<dbReference type="EMBL" id="CP043732">
    <property type="protein sequence ID" value="QMU96301.1"/>
    <property type="molecule type" value="Genomic_DNA"/>
</dbReference>
<dbReference type="REBASE" id="438213">
    <property type="entry name" value="MesB24ORF3070P"/>
</dbReference>
<evidence type="ECO:0000259" key="1">
    <source>
        <dbReference type="PROSITE" id="PS51192"/>
    </source>
</evidence>
<dbReference type="InterPro" id="IPR006935">
    <property type="entry name" value="Helicase/UvrB_N"/>
</dbReference>
<dbReference type="InterPro" id="IPR050742">
    <property type="entry name" value="Helicase_Restrict-Modif_Enz"/>
</dbReference>
<dbReference type="PROSITE" id="PS51192">
    <property type="entry name" value="HELICASE_ATP_BIND_1"/>
    <property type="match status" value="1"/>
</dbReference>
<evidence type="ECO:0000313" key="2">
    <source>
        <dbReference type="EMBL" id="QMU96301.1"/>
    </source>
</evidence>
<dbReference type="InterPro" id="IPR003593">
    <property type="entry name" value="AAA+_ATPase"/>
</dbReference>
<dbReference type="Pfam" id="PF04851">
    <property type="entry name" value="ResIII"/>
    <property type="match status" value="1"/>
</dbReference>
<dbReference type="InterPro" id="IPR014001">
    <property type="entry name" value="Helicase_ATP-bd"/>
</dbReference>
<dbReference type="SMART" id="SM00382">
    <property type="entry name" value="AAA"/>
    <property type="match status" value="1"/>
</dbReference>
<reference evidence="2 3" key="1">
    <citation type="journal article" date="2020" name="Front. Microbiol.">
        <title>Design of Bacterial Strain-Specific qPCR Assays Using NGS Data and Publicly Available Resources and Its Application to Track Biocontrol Strains.</title>
        <authorList>
            <person name="Hernandez I."/>
            <person name="Sant C."/>
            <person name="Martinez R."/>
            <person name="Fernandez C."/>
        </authorList>
    </citation>
    <scope>NUCLEOTIDE SEQUENCE [LARGE SCALE GENOMIC DNA]</scope>
    <source>
        <strain evidence="2 3">B24</strain>
    </source>
</reference>
<dbReference type="Gene3D" id="3.40.50.300">
    <property type="entry name" value="P-loop containing nucleotide triphosphate hydrolases"/>
    <property type="match status" value="2"/>
</dbReference>
<sequence length="761" mass="84468">MPPERRRSGGGPCAHDAAVPALSQELPHQRDRLEGPAVKVPLKKFQKKAVRRLLKALDDAYNVWAEDDDHTAVMLIAPTGAGKTLAATELIEGLLDGSNEAQERPTLRVLWLTDSPSLNRQSADKMDRYGDQLSYGKNLVVVDDAYDEEVLAAGTVTFAHIQQLTSSASSWWPNESKGKKNALWHAIARTVNDHGNDFLLVIDEAHKGIGKERSNGDRDTIIKTCLEGGINLYDGAPHPAAPVALVMTATPDNFKKALVASDRLTPEHRVTVQEVQDEGLLKRRVQVEFSEENQKAHHTLLESGTEDLHRSQVWWKEAEDEGFQQVTPVLVVQVENSVSKAELGERLKTISDKWVELTGSALPDYAFAHAFGDDGNIRVGDTTLKKVAAEQIEADTWIRVVFFKEALTTGWDCPRAEVMVSLRPAKDATTIAQLVGRMIRTPGATHAPDPRLESVMLYLPYYSQTEVKKVVDEIAKDTEGTLGIDLASEPTEKNPALAEEVFDKINGLPKYSKPKQDYPDDVERASDLAEKLVDRGIVSVNEDEATPEDVLRGLLVAEMKRIDGAHKKQVDQRVKDLLEIDTLRRDFQYAGTETDHEDEGDIRSKTVHFRDLDGYFEDAKRRLPGGTGTWYYSALIADGSPGKKAKMRVAALAEIADVKKLLNTVAEGQIEEMQKDYEDRVETAGLSEQFKSIWFPPTKPVDAKLLLANPGRVATQRARKKGTEVEITNYPLAEKHVWAFERGARGYTRVAAIAGRLLRST</sequence>
<protein>
    <recommendedName>
        <fullName evidence="1">Helicase ATP-binding domain-containing protein</fullName>
    </recommendedName>
</protein>
<dbReference type="InterPro" id="IPR027417">
    <property type="entry name" value="P-loop_NTPase"/>
</dbReference>
<dbReference type="CDD" id="cd18785">
    <property type="entry name" value="SF2_C"/>
    <property type="match status" value="1"/>
</dbReference>
<dbReference type="GO" id="GO:0016787">
    <property type="term" value="F:hydrolase activity"/>
    <property type="evidence" value="ECO:0007669"/>
    <property type="project" value="InterPro"/>
</dbReference>
<dbReference type="AlphaFoldDB" id="A0A7D8A961"/>
<dbReference type="GO" id="GO:0005524">
    <property type="term" value="F:ATP binding"/>
    <property type="evidence" value="ECO:0007669"/>
    <property type="project" value="InterPro"/>
</dbReference>
<dbReference type="PANTHER" id="PTHR47396">
    <property type="entry name" value="TYPE I RESTRICTION ENZYME ECOKI R PROTEIN"/>
    <property type="match status" value="1"/>
</dbReference>